<evidence type="ECO:0000313" key="3">
    <source>
        <dbReference type="RefSeq" id="XP_033457882.1"/>
    </source>
</evidence>
<name>A0A6J3LYK6_9PEZI</name>
<feature type="chain" id="PRO_5026765191" evidence="1">
    <location>
        <begin position="20"/>
        <end position="108"/>
    </location>
</feature>
<feature type="signal peptide" evidence="1">
    <location>
        <begin position="1"/>
        <end position="19"/>
    </location>
</feature>
<dbReference type="RefSeq" id="XP_033457882.1">
    <property type="nucleotide sequence ID" value="XM_033608616.1"/>
</dbReference>
<reference evidence="3" key="3">
    <citation type="submission" date="2025-08" db="UniProtKB">
        <authorList>
            <consortium name="RefSeq"/>
        </authorList>
    </citation>
    <scope>IDENTIFICATION</scope>
    <source>
        <strain evidence="3">CBS 342.82</strain>
    </source>
</reference>
<reference evidence="3" key="2">
    <citation type="submission" date="2020-04" db="EMBL/GenBank/DDBJ databases">
        <authorList>
            <consortium name="NCBI Genome Project"/>
        </authorList>
    </citation>
    <scope>NUCLEOTIDE SEQUENCE</scope>
    <source>
        <strain evidence="3">CBS 342.82</strain>
    </source>
</reference>
<evidence type="ECO:0000256" key="1">
    <source>
        <dbReference type="SAM" id="SignalP"/>
    </source>
</evidence>
<dbReference type="Proteomes" id="UP000504637">
    <property type="component" value="Unplaced"/>
</dbReference>
<evidence type="ECO:0000313" key="2">
    <source>
        <dbReference type="Proteomes" id="UP000504637"/>
    </source>
</evidence>
<reference evidence="3" key="1">
    <citation type="submission" date="2020-01" db="EMBL/GenBank/DDBJ databases">
        <authorList>
            <consortium name="DOE Joint Genome Institute"/>
            <person name="Haridas S."/>
            <person name="Albert R."/>
            <person name="Binder M."/>
            <person name="Bloem J."/>
            <person name="Labutti K."/>
            <person name="Salamov A."/>
            <person name="Andreopoulos B."/>
            <person name="Baker S.E."/>
            <person name="Barry K."/>
            <person name="Bills G."/>
            <person name="Bluhm B.H."/>
            <person name="Cannon C."/>
            <person name="Castanera R."/>
            <person name="Culley D.E."/>
            <person name="Daum C."/>
            <person name="Ezra D."/>
            <person name="Gonzalez J.B."/>
            <person name="Henrissat B."/>
            <person name="Kuo A."/>
            <person name="Liang C."/>
            <person name="Lipzen A."/>
            <person name="Lutzoni F."/>
            <person name="Magnuson J."/>
            <person name="Mondo S."/>
            <person name="Nolan M."/>
            <person name="Ohm R."/>
            <person name="Pangilinan J."/>
            <person name="Park H.-J."/>
            <person name="Ramirez L."/>
            <person name="Alfaro M."/>
            <person name="Sun H."/>
            <person name="Tritt A."/>
            <person name="Yoshinaga Y."/>
            <person name="Zwiers L.-H."/>
            <person name="Turgeon B.G."/>
            <person name="Goodwin S.B."/>
            <person name="Spatafora J.W."/>
            <person name="Crous P.W."/>
            <person name="Grigoriev I.V."/>
        </authorList>
    </citation>
    <scope>NUCLEOTIDE SEQUENCE</scope>
    <source>
        <strain evidence="3">CBS 342.82</strain>
    </source>
</reference>
<sequence>MQLSTAIILTLTASHLSNAFLLRNDRQISALSPRSAPLIFRADANPPLPRNEVCFYLTDGLNWTGTGHNMCGQTGICSESCDLSSEAHPLTWPLHYKTRPFLLRCPRM</sequence>
<organism evidence="3">
    <name type="scientific">Dissoconium aciculare CBS 342.82</name>
    <dbReference type="NCBI Taxonomy" id="1314786"/>
    <lineage>
        <taxon>Eukaryota</taxon>
        <taxon>Fungi</taxon>
        <taxon>Dikarya</taxon>
        <taxon>Ascomycota</taxon>
        <taxon>Pezizomycotina</taxon>
        <taxon>Dothideomycetes</taxon>
        <taxon>Dothideomycetidae</taxon>
        <taxon>Mycosphaerellales</taxon>
        <taxon>Dissoconiaceae</taxon>
        <taxon>Dissoconium</taxon>
    </lineage>
</organism>
<gene>
    <name evidence="3" type="ORF">K489DRAFT_44671</name>
</gene>
<keyword evidence="1" id="KW-0732">Signal</keyword>
<keyword evidence="2" id="KW-1185">Reference proteome</keyword>
<dbReference type="GeneID" id="54366416"/>
<proteinExistence type="predicted"/>
<protein>
    <submittedName>
        <fullName evidence="3">Uncharacterized protein</fullName>
    </submittedName>
</protein>
<accession>A0A6J3LYK6</accession>
<dbReference type="AlphaFoldDB" id="A0A6J3LYK6"/>